<evidence type="ECO:0000313" key="3">
    <source>
        <dbReference type="Proteomes" id="UP000823388"/>
    </source>
</evidence>
<accession>A0A8T0WHQ7</accession>
<dbReference type="AlphaFoldDB" id="A0A8T0WHQ7"/>
<reference evidence="2" key="1">
    <citation type="submission" date="2020-05" db="EMBL/GenBank/DDBJ databases">
        <title>WGS assembly of Panicum virgatum.</title>
        <authorList>
            <person name="Lovell J.T."/>
            <person name="Jenkins J."/>
            <person name="Shu S."/>
            <person name="Juenger T.E."/>
            <person name="Schmutz J."/>
        </authorList>
    </citation>
    <scope>NUCLEOTIDE SEQUENCE</scope>
    <source>
        <strain evidence="2">AP13</strain>
    </source>
</reference>
<dbReference type="Proteomes" id="UP000823388">
    <property type="component" value="Chromosome 2K"/>
</dbReference>
<protein>
    <submittedName>
        <fullName evidence="2">Uncharacterized protein</fullName>
    </submittedName>
</protein>
<dbReference type="EMBL" id="CM029039">
    <property type="protein sequence ID" value="KAG2642669.1"/>
    <property type="molecule type" value="Genomic_DNA"/>
</dbReference>
<comment type="caution">
    <text evidence="2">The sequence shown here is derived from an EMBL/GenBank/DDBJ whole genome shotgun (WGS) entry which is preliminary data.</text>
</comment>
<organism evidence="2 3">
    <name type="scientific">Panicum virgatum</name>
    <name type="common">Blackwell switchgrass</name>
    <dbReference type="NCBI Taxonomy" id="38727"/>
    <lineage>
        <taxon>Eukaryota</taxon>
        <taxon>Viridiplantae</taxon>
        <taxon>Streptophyta</taxon>
        <taxon>Embryophyta</taxon>
        <taxon>Tracheophyta</taxon>
        <taxon>Spermatophyta</taxon>
        <taxon>Magnoliopsida</taxon>
        <taxon>Liliopsida</taxon>
        <taxon>Poales</taxon>
        <taxon>Poaceae</taxon>
        <taxon>PACMAD clade</taxon>
        <taxon>Panicoideae</taxon>
        <taxon>Panicodae</taxon>
        <taxon>Paniceae</taxon>
        <taxon>Panicinae</taxon>
        <taxon>Panicum</taxon>
        <taxon>Panicum sect. Hiantes</taxon>
    </lineage>
</organism>
<sequence length="125" mass="13383">MASSPPPMSAGAGRSRPPRRSLPNGGKNTVNLFNKQIYLFAYDICMSRCSASIVFLSKSELNEEIYEFMAVRPAGLTKNCSPCVCRGGSAVGDLVSGESARLQEQGRQLSGELLQFSSGAMDEKA</sequence>
<evidence type="ECO:0000256" key="1">
    <source>
        <dbReference type="SAM" id="MobiDB-lite"/>
    </source>
</evidence>
<feature type="region of interest" description="Disordered" evidence="1">
    <location>
        <begin position="1"/>
        <end position="27"/>
    </location>
</feature>
<gene>
    <name evidence="2" type="ORF">PVAP13_2KG264000</name>
</gene>
<keyword evidence="3" id="KW-1185">Reference proteome</keyword>
<name>A0A8T0WHQ7_PANVG</name>
<proteinExistence type="predicted"/>
<evidence type="ECO:0000313" key="2">
    <source>
        <dbReference type="EMBL" id="KAG2642669.1"/>
    </source>
</evidence>